<proteinExistence type="predicted"/>
<gene>
    <name evidence="1" type="ORF">GCM10009754_19110</name>
</gene>
<name>A0ABP5BQI4_9PSEU</name>
<reference evidence="2" key="1">
    <citation type="journal article" date="2019" name="Int. J. Syst. Evol. Microbiol.">
        <title>The Global Catalogue of Microorganisms (GCM) 10K type strain sequencing project: providing services to taxonomists for standard genome sequencing and annotation.</title>
        <authorList>
            <consortium name="The Broad Institute Genomics Platform"/>
            <consortium name="The Broad Institute Genome Sequencing Center for Infectious Disease"/>
            <person name="Wu L."/>
            <person name="Ma J."/>
        </authorList>
    </citation>
    <scope>NUCLEOTIDE SEQUENCE [LARGE SCALE GENOMIC DNA]</scope>
    <source>
        <strain evidence="2">JCM 14545</strain>
    </source>
</reference>
<dbReference type="Proteomes" id="UP001501116">
    <property type="component" value="Unassembled WGS sequence"/>
</dbReference>
<comment type="caution">
    <text evidence="1">The sequence shown here is derived from an EMBL/GenBank/DDBJ whole genome shotgun (WGS) entry which is preliminary data.</text>
</comment>
<dbReference type="EMBL" id="BAAANN010000006">
    <property type="protein sequence ID" value="GAA1950607.1"/>
    <property type="molecule type" value="Genomic_DNA"/>
</dbReference>
<sequence length="103" mass="11349">MVELSEVVSAPVGDVFEALETRLAGAPDLEVYRDRGIVACQGGWWYRGEYEVAGEPGGGARVTHRVYNVAEWFRWGVPLANRLFIGFRQATADGFAKFVRGLG</sequence>
<evidence type="ECO:0000313" key="1">
    <source>
        <dbReference type="EMBL" id="GAA1950607.1"/>
    </source>
</evidence>
<accession>A0ABP5BQI4</accession>
<protein>
    <recommendedName>
        <fullName evidence="3">Polyketide cyclase / dehydrase and lipid transport</fullName>
    </recommendedName>
</protein>
<organism evidence="1 2">
    <name type="scientific">Amycolatopsis minnesotensis</name>
    <dbReference type="NCBI Taxonomy" id="337894"/>
    <lineage>
        <taxon>Bacteria</taxon>
        <taxon>Bacillati</taxon>
        <taxon>Actinomycetota</taxon>
        <taxon>Actinomycetes</taxon>
        <taxon>Pseudonocardiales</taxon>
        <taxon>Pseudonocardiaceae</taxon>
        <taxon>Amycolatopsis</taxon>
    </lineage>
</organism>
<keyword evidence="2" id="KW-1185">Reference proteome</keyword>
<evidence type="ECO:0000313" key="2">
    <source>
        <dbReference type="Proteomes" id="UP001501116"/>
    </source>
</evidence>
<evidence type="ECO:0008006" key="3">
    <source>
        <dbReference type="Google" id="ProtNLM"/>
    </source>
</evidence>